<feature type="transmembrane region" description="Helical" evidence="1">
    <location>
        <begin position="56"/>
        <end position="78"/>
    </location>
</feature>
<gene>
    <name evidence="2" type="ORF">PCOR1329_LOCUS71797</name>
</gene>
<comment type="caution">
    <text evidence="2">The sequence shown here is derived from an EMBL/GenBank/DDBJ whole genome shotgun (WGS) entry which is preliminary data.</text>
</comment>
<evidence type="ECO:0000313" key="3">
    <source>
        <dbReference type="Proteomes" id="UP001189429"/>
    </source>
</evidence>
<proteinExistence type="predicted"/>
<organism evidence="2 3">
    <name type="scientific">Prorocentrum cordatum</name>
    <dbReference type="NCBI Taxonomy" id="2364126"/>
    <lineage>
        <taxon>Eukaryota</taxon>
        <taxon>Sar</taxon>
        <taxon>Alveolata</taxon>
        <taxon>Dinophyceae</taxon>
        <taxon>Prorocentrales</taxon>
        <taxon>Prorocentraceae</taxon>
        <taxon>Prorocentrum</taxon>
    </lineage>
</organism>
<evidence type="ECO:0000313" key="2">
    <source>
        <dbReference type="EMBL" id="CAK0892055.1"/>
    </source>
</evidence>
<name>A0ABN9WYT1_9DINO</name>
<keyword evidence="1" id="KW-0812">Transmembrane</keyword>
<keyword evidence="3" id="KW-1185">Reference proteome</keyword>
<sequence length="133" mass="13962">MSNQMPSRRCSARPIIQPAADAPNRRCLAMAAAARRWSQNVAALLRTRLRLARHRLAVAQLAGGVVADLVALGAPLAVAPGPDERGDHRGLLTPGGLLGCRGLLTPDGFLLLDQLHHLVDGRTSGAAITTLPT</sequence>
<reference evidence="2" key="1">
    <citation type="submission" date="2023-10" db="EMBL/GenBank/DDBJ databases">
        <authorList>
            <person name="Chen Y."/>
            <person name="Shah S."/>
            <person name="Dougan E. K."/>
            <person name="Thang M."/>
            <person name="Chan C."/>
        </authorList>
    </citation>
    <scope>NUCLEOTIDE SEQUENCE [LARGE SCALE GENOMIC DNA]</scope>
</reference>
<dbReference type="Proteomes" id="UP001189429">
    <property type="component" value="Unassembled WGS sequence"/>
</dbReference>
<accession>A0ABN9WYT1</accession>
<keyword evidence="1" id="KW-0472">Membrane</keyword>
<dbReference type="EMBL" id="CAUYUJ010019555">
    <property type="protein sequence ID" value="CAK0892055.1"/>
    <property type="molecule type" value="Genomic_DNA"/>
</dbReference>
<protein>
    <submittedName>
        <fullName evidence="2">Uncharacterized protein</fullName>
    </submittedName>
</protein>
<evidence type="ECO:0000256" key="1">
    <source>
        <dbReference type="SAM" id="Phobius"/>
    </source>
</evidence>
<keyword evidence="1" id="KW-1133">Transmembrane helix</keyword>